<evidence type="ECO:0000313" key="4">
    <source>
        <dbReference type="Proteomes" id="UP000239366"/>
    </source>
</evidence>
<protein>
    <recommendedName>
        <fullName evidence="2">Impact N-terminal domain-containing protein</fullName>
    </recommendedName>
</protein>
<dbReference type="SUPFAM" id="SSF54211">
    <property type="entry name" value="Ribosomal protein S5 domain 2-like"/>
    <property type="match status" value="1"/>
</dbReference>
<proteinExistence type="inferred from homology"/>
<dbReference type="OrthoDB" id="9813771at2"/>
<dbReference type="RefSeq" id="WP_105000495.1">
    <property type="nucleotide sequence ID" value="NZ_MQVX01000001.1"/>
</dbReference>
<dbReference type="InterPro" id="IPR020568">
    <property type="entry name" value="Ribosomal_Su5_D2-typ_SF"/>
</dbReference>
<comment type="caution">
    <text evidence="3">The sequence shown here is derived from an EMBL/GenBank/DDBJ whole genome shotgun (WGS) entry which is preliminary data.</text>
</comment>
<name>A0A2S7T5T7_9FLAO</name>
<reference evidence="4" key="1">
    <citation type="submission" date="2016-11" db="EMBL/GenBank/DDBJ databases">
        <title>Trade-off between light-utilization and light-protection in marine flavobacteria.</title>
        <authorList>
            <person name="Kumagai Y."/>
            <person name="Yoshizawa S."/>
            <person name="Kogure K."/>
        </authorList>
    </citation>
    <scope>NUCLEOTIDE SEQUENCE [LARGE SCALE GENOMIC DNA]</scope>
    <source>
        <strain evidence="4">SG-18</strain>
    </source>
</reference>
<dbReference type="EMBL" id="MQVX01000001">
    <property type="protein sequence ID" value="PQJ14855.1"/>
    <property type="molecule type" value="Genomic_DNA"/>
</dbReference>
<dbReference type="PANTHER" id="PTHR16301:SF20">
    <property type="entry name" value="IMPACT FAMILY MEMBER YIGZ"/>
    <property type="match status" value="1"/>
</dbReference>
<dbReference type="AlphaFoldDB" id="A0A2S7T5T7"/>
<accession>A0A2S7T5T7</accession>
<dbReference type="InterPro" id="IPR023582">
    <property type="entry name" value="Impact"/>
</dbReference>
<dbReference type="Proteomes" id="UP000239366">
    <property type="component" value="Unassembled WGS sequence"/>
</dbReference>
<dbReference type="GO" id="GO:0006446">
    <property type="term" value="P:regulation of translational initiation"/>
    <property type="evidence" value="ECO:0007669"/>
    <property type="project" value="TreeGrafter"/>
</dbReference>
<sequence length="203" mass="23238">MIEEVAFYTIENQIGPVELKERKSKFLGFAFPVQDEDDIQQALSSLREQHPQANHHCYAWRLGRDDNHFRANDDGEPRNSAGMPIYRQLQGQDITQALVVVVRYFGGTKLGVGGLIQAYGDCAAETLQSAHKIPYVIQEKWTLYFSYDQQSRADRLVHSVGGEILQRDFGTECHYLVRFAQSQSGRWQNETAKYPPLRSKQVD</sequence>
<gene>
    <name evidence="3" type="ORF">BST99_03085</name>
</gene>
<evidence type="ECO:0000313" key="3">
    <source>
        <dbReference type="EMBL" id="PQJ14855.1"/>
    </source>
</evidence>
<feature type="domain" description="Impact N-terminal" evidence="2">
    <location>
        <begin position="22"/>
        <end position="127"/>
    </location>
</feature>
<dbReference type="InterPro" id="IPR001498">
    <property type="entry name" value="Impact_N"/>
</dbReference>
<dbReference type="InterPro" id="IPR036956">
    <property type="entry name" value="Impact_N_sf"/>
</dbReference>
<dbReference type="Gene3D" id="3.30.230.30">
    <property type="entry name" value="Impact, N-terminal domain"/>
    <property type="match status" value="1"/>
</dbReference>
<keyword evidence="4" id="KW-1185">Reference proteome</keyword>
<evidence type="ECO:0000256" key="1">
    <source>
        <dbReference type="ARBA" id="ARBA00007665"/>
    </source>
</evidence>
<evidence type="ECO:0000259" key="2">
    <source>
        <dbReference type="Pfam" id="PF01205"/>
    </source>
</evidence>
<dbReference type="GO" id="GO:0005737">
    <property type="term" value="C:cytoplasm"/>
    <property type="evidence" value="ECO:0007669"/>
    <property type="project" value="TreeGrafter"/>
</dbReference>
<comment type="similarity">
    <text evidence="1">Belongs to the IMPACT family.</text>
</comment>
<organism evidence="3 4">
    <name type="scientific">Aureicoccus marinus</name>
    <dbReference type="NCBI Taxonomy" id="754435"/>
    <lineage>
        <taxon>Bacteria</taxon>
        <taxon>Pseudomonadati</taxon>
        <taxon>Bacteroidota</taxon>
        <taxon>Flavobacteriia</taxon>
        <taxon>Flavobacteriales</taxon>
        <taxon>Flavobacteriaceae</taxon>
        <taxon>Aureicoccus</taxon>
    </lineage>
</organism>
<dbReference type="Pfam" id="PF01205">
    <property type="entry name" value="Impact_N"/>
    <property type="match status" value="1"/>
</dbReference>
<dbReference type="PANTHER" id="PTHR16301">
    <property type="entry name" value="IMPACT-RELATED"/>
    <property type="match status" value="1"/>
</dbReference>